<dbReference type="Gene3D" id="1.20.5.1930">
    <property type="match status" value="1"/>
</dbReference>
<organism evidence="11 12">
    <name type="scientific">Flavobacterium jumunjinense</name>
    <dbReference type="NCBI Taxonomy" id="998845"/>
    <lineage>
        <taxon>Bacteria</taxon>
        <taxon>Pseudomonadati</taxon>
        <taxon>Bacteroidota</taxon>
        <taxon>Flavobacteriia</taxon>
        <taxon>Flavobacteriales</taxon>
        <taxon>Flavobacteriaceae</taxon>
        <taxon>Flavobacterium</taxon>
    </lineage>
</organism>
<dbReference type="InterPro" id="IPR011712">
    <property type="entry name" value="Sig_transdc_His_kin_sub3_dim/P"/>
</dbReference>
<evidence type="ECO:0000256" key="5">
    <source>
        <dbReference type="ARBA" id="ARBA00022741"/>
    </source>
</evidence>
<evidence type="ECO:0000256" key="6">
    <source>
        <dbReference type="ARBA" id="ARBA00022777"/>
    </source>
</evidence>
<dbReference type="GO" id="GO:0016301">
    <property type="term" value="F:kinase activity"/>
    <property type="evidence" value="ECO:0007669"/>
    <property type="project" value="UniProtKB-KW"/>
</dbReference>
<keyword evidence="5" id="KW-0547">Nucleotide-binding</keyword>
<keyword evidence="4" id="KW-0808">Transferase</keyword>
<protein>
    <recommendedName>
        <fullName evidence="2">histidine kinase</fullName>
        <ecNumber evidence="2">2.7.13.3</ecNumber>
    </recommendedName>
</protein>
<evidence type="ECO:0000256" key="7">
    <source>
        <dbReference type="ARBA" id="ARBA00022840"/>
    </source>
</evidence>
<evidence type="ECO:0000256" key="2">
    <source>
        <dbReference type="ARBA" id="ARBA00012438"/>
    </source>
</evidence>
<evidence type="ECO:0000256" key="3">
    <source>
        <dbReference type="ARBA" id="ARBA00022553"/>
    </source>
</evidence>
<dbReference type="RefSeq" id="WP_236452826.1">
    <property type="nucleotide sequence ID" value="NZ_CBCSGE010000031.1"/>
</dbReference>
<dbReference type="Proteomes" id="UP001589607">
    <property type="component" value="Unassembled WGS sequence"/>
</dbReference>
<evidence type="ECO:0000256" key="4">
    <source>
        <dbReference type="ARBA" id="ARBA00022679"/>
    </source>
</evidence>
<evidence type="ECO:0000259" key="10">
    <source>
        <dbReference type="Pfam" id="PF07730"/>
    </source>
</evidence>
<comment type="caution">
    <text evidence="11">The sequence shown here is derived from an EMBL/GenBank/DDBJ whole genome shotgun (WGS) entry which is preliminary data.</text>
</comment>
<keyword evidence="8" id="KW-0902">Two-component regulatory system</keyword>
<gene>
    <name evidence="11" type="ORF">ACFFVF_10420</name>
</gene>
<keyword evidence="3" id="KW-0597">Phosphoprotein</keyword>
<evidence type="ECO:0000313" key="12">
    <source>
        <dbReference type="Proteomes" id="UP001589607"/>
    </source>
</evidence>
<dbReference type="PANTHER" id="PTHR24421">
    <property type="entry name" value="NITRATE/NITRITE SENSOR PROTEIN NARX-RELATED"/>
    <property type="match status" value="1"/>
</dbReference>
<comment type="catalytic activity">
    <reaction evidence="1">
        <text>ATP + protein L-histidine = ADP + protein N-phospho-L-histidine.</text>
        <dbReference type="EC" id="2.7.13.3"/>
    </reaction>
</comment>
<evidence type="ECO:0000256" key="1">
    <source>
        <dbReference type="ARBA" id="ARBA00000085"/>
    </source>
</evidence>
<evidence type="ECO:0000313" key="11">
    <source>
        <dbReference type="EMBL" id="MFB9096931.1"/>
    </source>
</evidence>
<keyword evidence="7" id="KW-0067">ATP-binding</keyword>
<keyword evidence="12" id="KW-1185">Reference proteome</keyword>
<evidence type="ECO:0000256" key="8">
    <source>
        <dbReference type="ARBA" id="ARBA00023012"/>
    </source>
</evidence>
<feature type="domain" description="Signal transduction histidine kinase subgroup 3 dimerisation and phosphoacceptor" evidence="10">
    <location>
        <begin position="58"/>
        <end position="121"/>
    </location>
</feature>
<evidence type="ECO:0000256" key="9">
    <source>
        <dbReference type="SAM" id="Phobius"/>
    </source>
</evidence>
<keyword evidence="9" id="KW-0472">Membrane</keyword>
<proteinExistence type="predicted"/>
<keyword evidence="6 11" id="KW-0418">Kinase</keyword>
<dbReference type="Pfam" id="PF07730">
    <property type="entry name" value="HisKA_3"/>
    <property type="match status" value="1"/>
</dbReference>
<keyword evidence="9" id="KW-1133">Transmembrane helix</keyword>
<name>A0ABV5GPM0_9FLAO</name>
<dbReference type="EMBL" id="JBHMEY010000028">
    <property type="protein sequence ID" value="MFB9096931.1"/>
    <property type="molecule type" value="Genomic_DNA"/>
</dbReference>
<dbReference type="InterPro" id="IPR050482">
    <property type="entry name" value="Sensor_HK_TwoCompSys"/>
</dbReference>
<reference evidence="11 12" key="1">
    <citation type="submission" date="2024-09" db="EMBL/GenBank/DDBJ databases">
        <authorList>
            <person name="Sun Q."/>
            <person name="Mori K."/>
        </authorList>
    </citation>
    <scope>NUCLEOTIDE SEQUENCE [LARGE SCALE GENOMIC DNA]</scope>
    <source>
        <strain evidence="11 12">CECT 7955</strain>
    </source>
</reference>
<accession>A0ABV5GPM0</accession>
<keyword evidence="9" id="KW-0812">Transmembrane</keyword>
<dbReference type="InterPro" id="IPR036890">
    <property type="entry name" value="HATPase_C_sf"/>
</dbReference>
<dbReference type="PANTHER" id="PTHR24421:SF10">
    <property type="entry name" value="NITRATE_NITRITE SENSOR PROTEIN NARQ"/>
    <property type="match status" value="1"/>
</dbReference>
<dbReference type="SUPFAM" id="SSF55874">
    <property type="entry name" value="ATPase domain of HSP90 chaperone/DNA topoisomerase II/histidine kinase"/>
    <property type="match status" value="1"/>
</dbReference>
<sequence length="254" mass="28904">MESTNQVGTLILIGTGLITLLVLFVLFLAVFYQTNMMKVKRKEAELLLKTSLESEKMERKRIAADIHDGVSGDLNAIRNFLSVLYKTEQDEEKKSLFEEIKSGVEAALENTRLVSYKLMPPLLESSGFIVALQDYFDRINSKTIANFSLETDLVFFDVSNEISYELFRIIQEFTTNMIKYGNITKCSIGITFEEKVYNIIITDDGTPYNFKELYQVSKGTGLKNINSRLKVIESVLKQKNVSDGNQFLISIKKV</sequence>
<dbReference type="Gene3D" id="3.30.565.10">
    <property type="entry name" value="Histidine kinase-like ATPase, C-terminal domain"/>
    <property type="match status" value="1"/>
</dbReference>
<feature type="transmembrane region" description="Helical" evidence="9">
    <location>
        <begin position="6"/>
        <end position="32"/>
    </location>
</feature>
<dbReference type="EC" id="2.7.13.3" evidence="2"/>